<feature type="non-terminal residue" evidence="1">
    <location>
        <position position="1"/>
    </location>
</feature>
<evidence type="ECO:0000313" key="1">
    <source>
        <dbReference type="EMBL" id="RKO97742.1"/>
    </source>
</evidence>
<gene>
    <name evidence="1" type="ORF">CAUPRSCDRAFT_3454</name>
</gene>
<dbReference type="AlphaFoldDB" id="A0A4P9WYE1"/>
<dbReference type="SUPFAM" id="SSF52540">
    <property type="entry name" value="P-loop containing nucleoside triphosphate hydrolases"/>
    <property type="match status" value="1"/>
</dbReference>
<dbReference type="EMBL" id="ML009178">
    <property type="protein sequence ID" value="RKO97742.1"/>
    <property type="molecule type" value="Genomic_DNA"/>
</dbReference>
<reference evidence="2" key="1">
    <citation type="journal article" date="2018" name="Nat. Microbiol.">
        <title>Leveraging single-cell genomics to expand the fungal tree of life.</title>
        <authorList>
            <person name="Ahrendt S.R."/>
            <person name="Quandt C.A."/>
            <person name="Ciobanu D."/>
            <person name="Clum A."/>
            <person name="Salamov A."/>
            <person name="Andreopoulos B."/>
            <person name="Cheng J.F."/>
            <person name="Woyke T."/>
            <person name="Pelin A."/>
            <person name="Henrissat B."/>
            <person name="Reynolds N.K."/>
            <person name="Benny G.L."/>
            <person name="Smith M.E."/>
            <person name="James T.Y."/>
            <person name="Grigoriev I.V."/>
        </authorList>
    </citation>
    <scope>NUCLEOTIDE SEQUENCE [LARGE SCALE GENOMIC DNA]</scope>
    <source>
        <strain evidence="2">ATCC 52028</strain>
    </source>
</reference>
<proteinExistence type="predicted"/>
<feature type="non-terminal residue" evidence="1">
    <location>
        <position position="55"/>
    </location>
</feature>
<dbReference type="Gene3D" id="3.40.50.300">
    <property type="entry name" value="P-loop containing nucleotide triphosphate hydrolases"/>
    <property type="match status" value="1"/>
</dbReference>
<organism evidence="1 2">
    <name type="scientific">Caulochytrium protostelioides</name>
    <dbReference type="NCBI Taxonomy" id="1555241"/>
    <lineage>
        <taxon>Eukaryota</taxon>
        <taxon>Fungi</taxon>
        <taxon>Fungi incertae sedis</taxon>
        <taxon>Chytridiomycota</taxon>
        <taxon>Chytridiomycota incertae sedis</taxon>
        <taxon>Chytridiomycetes</taxon>
        <taxon>Caulochytriales</taxon>
        <taxon>Caulochytriaceae</taxon>
        <taxon>Caulochytrium</taxon>
    </lineage>
</organism>
<protein>
    <submittedName>
        <fullName evidence="1">Uncharacterized protein</fullName>
    </submittedName>
</protein>
<dbReference type="Proteomes" id="UP000268535">
    <property type="component" value="Unassembled WGS sequence"/>
</dbReference>
<evidence type="ECO:0000313" key="2">
    <source>
        <dbReference type="Proteomes" id="UP000268535"/>
    </source>
</evidence>
<name>A0A4P9WYE1_9FUNG</name>
<sequence>EATSALSSQDEVCISQILVEAAKGRTTPSVSHRLSSIQHADRIHVFHLGGRAEGG</sequence>
<dbReference type="InterPro" id="IPR027417">
    <property type="entry name" value="P-loop_NTPase"/>
</dbReference>
<accession>A0A4P9WYE1</accession>